<proteinExistence type="predicted"/>
<sequence>MSACTRPLYRPRLDQGFANTKQSFVVSAQHTLDALQNTIGLLQPCKKRKVFPESTIAIMFLAKNTAIVVEYPEPYDTVSVLRNGVDKLLLL</sequence>
<evidence type="ECO:0000313" key="1">
    <source>
        <dbReference type="EMBL" id="KAF0025496.1"/>
    </source>
</evidence>
<dbReference type="EMBL" id="VEVO01000020">
    <property type="protein sequence ID" value="KAF0025496.1"/>
    <property type="molecule type" value="Genomic_DNA"/>
</dbReference>
<reference evidence="1 2" key="1">
    <citation type="submission" date="2019-06" db="EMBL/GenBank/DDBJ databases">
        <title>Draft genomes of female and male turbot (Scophthalmus maximus).</title>
        <authorList>
            <person name="Xu H."/>
            <person name="Xu X.-W."/>
            <person name="Shao C."/>
            <person name="Chen S."/>
        </authorList>
    </citation>
    <scope>NUCLEOTIDE SEQUENCE [LARGE SCALE GENOMIC DNA]</scope>
    <source>
        <strain evidence="1">Ysfricsl-2016a</strain>
        <tissue evidence="1">Blood</tissue>
    </source>
</reference>
<comment type="caution">
    <text evidence="1">The sequence shown here is derived from an EMBL/GenBank/DDBJ whole genome shotgun (WGS) entry which is preliminary data.</text>
</comment>
<organism evidence="1 2">
    <name type="scientific">Scophthalmus maximus</name>
    <name type="common">Turbot</name>
    <name type="synonym">Psetta maxima</name>
    <dbReference type="NCBI Taxonomy" id="52904"/>
    <lineage>
        <taxon>Eukaryota</taxon>
        <taxon>Metazoa</taxon>
        <taxon>Chordata</taxon>
        <taxon>Craniata</taxon>
        <taxon>Vertebrata</taxon>
        <taxon>Euteleostomi</taxon>
        <taxon>Actinopterygii</taxon>
        <taxon>Neopterygii</taxon>
        <taxon>Teleostei</taxon>
        <taxon>Neoteleostei</taxon>
        <taxon>Acanthomorphata</taxon>
        <taxon>Carangaria</taxon>
        <taxon>Pleuronectiformes</taxon>
        <taxon>Pleuronectoidei</taxon>
        <taxon>Scophthalmidae</taxon>
        <taxon>Scophthalmus</taxon>
    </lineage>
</organism>
<dbReference type="AlphaFoldDB" id="A0A6A4RS63"/>
<gene>
    <name evidence="1" type="ORF">F2P81_022377</name>
</gene>
<protein>
    <submittedName>
        <fullName evidence="1">Uncharacterized protein</fullName>
    </submittedName>
</protein>
<dbReference type="Proteomes" id="UP000438429">
    <property type="component" value="Unassembled WGS sequence"/>
</dbReference>
<name>A0A6A4RS63_SCOMX</name>
<evidence type="ECO:0000313" key="2">
    <source>
        <dbReference type="Proteomes" id="UP000438429"/>
    </source>
</evidence>
<accession>A0A6A4RS63</accession>